<sequence length="178" mass="19668">MNLIDYLPDFYKNSAEVVNVQAAVGTQAAALRAAWDDLLSQLNVTTASSWGLDLWETALGITKKAADGIDYRRTRVMSKLRGAGTTTMAMIQSVAESFSNGEVEIIEDTANYTFTVKFVGTIGIPPNMDDLTSAIEEIKPAHLAYSYVIIYRTWDMIGSYTWGQMGAYTWEQVKEGTL</sequence>
<dbReference type="InterPro" id="IPR018755">
    <property type="entry name" value="Phage_Mu_Gp48"/>
</dbReference>
<evidence type="ECO:0008006" key="2">
    <source>
        <dbReference type="Google" id="ProtNLM"/>
    </source>
</evidence>
<reference evidence="1" key="1">
    <citation type="submission" date="2019-08" db="EMBL/GenBank/DDBJ databases">
        <authorList>
            <person name="Kucharzyk K."/>
            <person name="Murdoch R.W."/>
            <person name="Higgins S."/>
            <person name="Loffler F."/>
        </authorList>
    </citation>
    <scope>NUCLEOTIDE SEQUENCE</scope>
</reference>
<dbReference type="Pfam" id="PF10076">
    <property type="entry name" value="Phage_Mu_Gp48"/>
    <property type="match status" value="1"/>
</dbReference>
<name>A0A644WEA4_9ZZZZ</name>
<comment type="caution">
    <text evidence="1">The sequence shown here is derived from an EMBL/GenBank/DDBJ whole genome shotgun (WGS) entry which is preliminary data.</text>
</comment>
<dbReference type="EMBL" id="VSSQ01000844">
    <property type="protein sequence ID" value="MPM02102.1"/>
    <property type="molecule type" value="Genomic_DNA"/>
</dbReference>
<gene>
    <name evidence="1" type="ORF">SDC9_48347</name>
</gene>
<evidence type="ECO:0000313" key="1">
    <source>
        <dbReference type="EMBL" id="MPM02102.1"/>
    </source>
</evidence>
<dbReference type="AlphaFoldDB" id="A0A644WEA4"/>
<proteinExistence type="predicted"/>
<organism evidence="1">
    <name type="scientific">bioreactor metagenome</name>
    <dbReference type="NCBI Taxonomy" id="1076179"/>
    <lineage>
        <taxon>unclassified sequences</taxon>
        <taxon>metagenomes</taxon>
        <taxon>ecological metagenomes</taxon>
    </lineage>
</organism>
<accession>A0A644WEA4</accession>
<protein>
    <recommendedName>
        <fullName evidence="2">DUF2313 domain-containing protein</fullName>
    </recommendedName>
</protein>